<evidence type="ECO:0000313" key="2">
    <source>
        <dbReference type="Proteomes" id="UP000011761"/>
    </source>
</evidence>
<sequence>MDAAPYSTMPESATVATSQPLPLSCHQRLFSEDQVVGTVNPVSTSMADTSMEDVPLVPCRRKAYLFARCGHAYIAPPCLCCSPTEQQEALASSPSQDLSLDFLLTAFQTLKLKQECPACQIFTLDLKLEFAKQYYEDNLALWGDQDVDTERDLIAYGKESKSYARLTRAIVRDSENVQYCQQVYVRDIQSSRTGR</sequence>
<evidence type="ECO:0000313" key="1">
    <source>
        <dbReference type="EMBL" id="EMC93197.1"/>
    </source>
</evidence>
<dbReference type="GeneID" id="19109989"/>
<keyword evidence="2" id="KW-1185">Reference proteome</keyword>
<dbReference type="HOGENOM" id="CLU_1396057_0_0_1"/>
<name>M2LGJ4_BAUPA</name>
<dbReference type="AlphaFoldDB" id="M2LGJ4"/>
<dbReference type="KEGG" id="bcom:BAUCODRAFT_230781"/>
<reference evidence="1 2" key="1">
    <citation type="journal article" date="2012" name="PLoS Pathog.">
        <title>Diverse lifestyles and strategies of plant pathogenesis encoded in the genomes of eighteen Dothideomycetes fungi.</title>
        <authorList>
            <person name="Ohm R.A."/>
            <person name="Feau N."/>
            <person name="Henrissat B."/>
            <person name="Schoch C.L."/>
            <person name="Horwitz B.A."/>
            <person name="Barry K.W."/>
            <person name="Condon B.J."/>
            <person name="Copeland A.C."/>
            <person name="Dhillon B."/>
            <person name="Glaser F."/>
            <person name="Hesse C.N."/>
            <person name="Kosti I."/>
            <person name="LaButti K."/>
            <person name="Lindquist E.A."/>
            <person name="Lucas S."/>
            <person name="Salamov A.A."/>
            <person name="Bradshaw R.E."/>
            <person name="Ciuffetti L."/>
            <person name="Hamelin R.C."/>
            <person name="Kema G.H.J."/>
            <person name="Lawrence C."/>
            <person name="Scott J.A."/>
            <person name="Spatafora J.W."/>
            <person name="Turgeon B.G."/>
            <person name="de Wit P.J.G.M."/>
            <person name="Zhong S."/>
            <person name="Goodwin S.B."/>
            <person name="Grigoriev I.V."/>
        </authorList>
    </citation>
    <scope>NUCLEOTIDE SEQUENCE [LARGE SCALE GENOMIC DNA]</scope>
    <source>
        <strain evidence="1 2">UAMH 10762</strain>
    </source>
</reference>
<dbReference type="Proteomes" id="UP000011761">
    <property type="component" value="Unassembled WGS sequence"/>
</dbReference>
<dbReference type="RefSeq" id="XP_007679465.1">
    <property type="nucleotide sequence ID" value="XM_007681275.1"/>
</dbReference>
<proteinExistence type="predicted"/>
<organism evidence="1 2">
    <name type="scientific">Baudoinia panamericana (strain UAMH 10762)</name>
    <name type="common">Angels' share fungus</name>
    <name type="synonym">Baudoinia compniacensis (strain UAMH 10762)</name>
    <dbReference type="NCBI Taxonomy" id="717646"/>
    <lineage>
        <taxon>Eukaryota</taxon>
        <taxon>Fungi</taxon>
        <taxon>Dikarya</taxon>
        <taxon>Ascomycota</taxon>
        <taxon>Pezizomycotina</taxon>
        <taxon>Dothideomycetes</taxon>
        <taxon>Dothideomycetidae</taxon>
        <taxon>Mycosphaerellales</taxon>
        <taxon>Teratosphaeriaceae</taxon>
        <taxon>Baudoinia</taxon>
    </lineage>
</organism>
<dbReference type="EMBL" id="KB445560">
    <property type="protein sequence ID" value="EMC93197.1"/>
    <property type="molecule type" value="Genomic_DNA"/>
</dbReference>
<protein>
    <submittedName>
        <fullName evidence="1">Uncharacterized protein</fullName>
    </submittedName>
</protein>
<gene>
    <name evidence="1" type="ORF">BAUCODRAFT_230781</name>
</gene>
<accession>M2LGJ4</accession>